<dbReference type="AlphaFoldDB" id="A0A4P9XYN1"/>
<proteinExistence type="inferred from homology"/>
<keyword evidence="4 8" id="KW-0805">Transcription regulation</keyword>
<dbReference type="GO" id="GO:0070847">
    <property type="term" value="C:core mediator complex"/>
    <property type="evidence" value="ECO:0007669"/>
    <property type="project" value="TreeGrafter"/>
</dbReference>
<accession>A0A4P9XYN1</accession>
<evidence type="ECO:0000256" key="6">
    <source>
        <dbReference type="ARBA" id="ARBA00023242"/>
    </source>
</evidence>
<dbReference type="GO" id="GO:0016592">
    <property type="term" value="C:mediator complex"/>
    <property type="evidence" value="ECO:0007669"/>
    <property type="project" value="InterPro"/>
</dbReference>
<dbReference type="GO" id="GO:0006369">
    <property type="term" value="P:termination of RNA polymerase II transcription"/>
    <property type="evidence" value="ECO:0007669"/>
    <property type="project" value="TreeGrafter"/>
</dbReference>
<evidence type="ECO:0000256" key="3">
    <source>
        <dbReference type="ARBA" id="ARBA00019612"/>
    </source>
</evidence>
<dbReference type="PANTHER" id="PTHR13321">
    <property type="entry name" value="MEDIATOR OF RNA POLYMERASE II TRANSCRIPTION, SUBUNIT 18"/>
    <property type="match status" value="1"/>
</dbReference>
<dbReference type="EMBL" id="KZ992436">
    <property type="protein sequence ID" value="RKP10811.1"/>
    <property type="molecule type" value="Genomic_DNA"/>
</dbReference>
<organism evidence="9 10">
    <name type="scientific">Thamnocephalis sphaerospora</name>
    <dbReference type="NCBI Taxonomy" id="78915"/>
    <lineage>
        <taxon>Eukaryota</taxon>
        <taxon>Fungi</taxon>
        <taxon>Fungi incertae sedis</taxon>
        <taxon>Zoopagomycota</taxon>
        <taxon>Zoopagomycotina</taxon>
        <taxon>Zoopagomycetes</taxon>
        <taxon>Zoopagales</taxon>
        <taxon>Sigmoideomycetaceae</taxon>
        <taxon>Thamnocephalis</taxon>
    </lineage>
</organism>
<evidence type="ECO:0000256" key="7">
    <source>
        <dbReference type="ARBA" id="ARBA00032012"/>
    </source>
</evidence>
<evidence type="ECO:0000256" key="8">
    <source>
        <dbReference type="RuleBase" id="RU364150"/>
    </source>
</evidence>
<protein>
    <recommendedName>
        <fullName evidence="3 8">Mediator of RNA polymerase II transcription subunit 18</fullName>
    </recommendedName>
    <alternativeName>
        <fullName evidence="7 8">Mediator complex subunit 18</fullName>
    </alternativeName>
</protein>
<dbReference type="STRING" id="78915.A0A4P9XYN1"/>
<comment type="similarity">
    <text evidence="2 8">Belongs to the Mediator complex subunit 18 family.</text>
</comment>
<evidence type="ECO:0000256" key="2">
    <source>
        <dbReference type="ARBA" id="ARBA00009814"/>
    </source>
</evidence>
<sequence length="270" mass="28538">MASSQPPLTGSVASLSGQIPSSVAQPTTAAVAAVTGIPPSAATAAGIGVGAQQPPVAAAAAAASTAGQYEASLHASIAAGAARARLLDRLEAMCGHGPGEPFAEHVIAFIPTDARKPMNALATQEVQLRLRRELTAYQLQHESTGKEPLACREWWLCQFGHPETRPGRQVTVRPFLQTSIEGNAMLFIAALGYDFLFEYVRRGRVFTFDNSVRVHVYQPHKASLSVRNAVASASAVDRDWIVEATAVSPDSEHIPRATEALLRLKGLLAG</sequence>
<evidence type="ECO:0000313" key="10">
    <source>
        <dbReference type="Proteomes" id="UP000271241"/>
    </source>
</evidence>
<dbReference type="Gene3D" id="2.40.320.10">
    <property type="entry name" value="Hypothetical Protein Pfu-838710-001"/>
    <property type="match status" value="1"/>
</dbReference>
<keyword evidence="5 8" id="KW-0804">Transcription</keyword>
<evidence type="ECO:0000256" key="5">
    <source>
        <dbReference type="ARBA" id="ARBA00023163"/>
    </source>
</evidence>
<keyword evidence="6 8" id="KW-0539">Nucleus</keyword>
<keyword evidence="10" id="KW-1185">Reference proteome</keyword>
<dbReference type="GO" id="GO:0003712">
    <property type="term" value="F:transcription coregulator activity"/>
    <property type="evidence" value="ECO:0007669"/>
    <property type="project" value="InterPro"/>
</dbReference>
<gene>
    <name evidence="8" type="primary">MED18</name>
    <name evidence="9" type="ORF">THASP1DRAFT_21526</name>
</gene>
<evidence type="ECO:0000313" key="9">
    <source>
        <dbReference type="EMBL" id="RKP10811.1"/>
    </source>
</evidence>
<dbReference type="Pfam" id="PF09637">
    <property type="entry name" value="Med18"/>
    <property type="match status" value="1"/>
</dbReference>
<dbReference type="GO" id="GO:0006357">
    <property type="term" value="P:regulation of transcription by RNA polymerase II"/>
    <property type="evidence" value="ECO:0007669"/>
    <property type="project" value="InterPro"/>
</dbReference>
<dbReference type="OrthoDB" id="5348092at2759"/>
<keyword evidence="8" id="KW-0010">Activator</keyword>
<dbReference type="PANTHER" id="PTHR13321:SF2">
    <property type="entry name" value="MEDIATOR OF RNA POLYMERASE II TRANSCRIPTION SUBUNIT 18"/>
    <property type="match status" value="1"/>
</dbReference>
<reference evidence="10" key="1">
    <citation type="journal article" date="2018" name="Nat. Microbiol.">
        <title>Leveraging single-cell genomics to expand the fungal tree of life.</title>
        <authorList>
            <person name="Ahrendt S.R."/>
            <person name="Quandt C.A."/>
            <person name="Ciobanu D."/>
            <person name="Clum A."/>
            <person name="Salamov A."/>
            <person name="Andreopoulos B."/>
            <person name="Cheng J.F."/>
            <person name="Woyke T."/>
            <person name="Pelin A."/>
            <person name="Henrissat B."/>
            <person name="Reynolds N.K."/>
            <person name="Benny G.L."/>
            <person name="Smith M.E."/>
            <person name="James T.Y."/>
            <person name="Grigoriev I.V."/>
        </authorList>
    </citation>
    <scope>NUCLEOTIDE SEQUENCE [LARGE SCALE GENOMIC DNA]</scope>
    <source>
        <strain evidence="10">RSA 1356</strain>
    </source>
</reference>
<comment type="subcellular location">
    <subcellularLocation>
        <location evidence="1 8">Nucleus</location>
    </subcellularLocation>
</comment>
<evidence type="ECO:0000256" key="4">
    <source>
        <dbReference type="ARBA" id="ARBA00023015"/>
    </source>
</evidence>
<evidence type="ECO:0000256" key="1">
    <source>
        <dbReference type="ARBA" id="ARBA00004123"/>
    </source>
</evidence>
<name>A0A4P9XYN1_9FUNG</name>
<comment type="subunit">
    <text evidence="8">Component of the Mediator complex.</text>
</comment>
<dbReference type="Proteomes" id="UP000271241">
    <property type="component" value="Unassembled WGS sequence"/>
</dbReference>
<dbReference type="InterPro" id="IPR019095">
    <property type="entry name" value="Mediator_Med18"/>
</dbReference>
<comment type="function">
    <text evidence="8">Component of the Mediator complex, a coactivator involved in the regulated transcription of nearly all RNA polymerase II-dependent genes. Mediator functions as a bridge to convey information from gene-specific regulatory proteins to the basal RNA polymerase II transcription machinery. Mediator is recruited to promoters by direct interactions with regulatory proteins and serves as a scaffold for the assembly of a functional preinitiation complex with RNA polymerase II and the general transcription factors.</text>
</comment>